<dbReference type="PANTHER" id="PTHR14076">
    <property type="entry name" value="RECEPTOR ACTIVITY MODIFYING PROTEIN RAMP"/>
    <property type="match status" value="1"/>
</dbReference>
<dbReference type="Proteomes" id="UP000261660">
    <property type="component" value="Unplaced"/>
</dbReference>
<dbReference type="InterPro" id="IPR038126">
    <property type="entry name" value="RAMP_sf"/>
</dbReference>
<evidence type="ECO:0000256" key="9">
    <source>
        <dbReference type="ARBA" id="ARBA00023157"/>
    </source>
</evidence>
<keyword evidence="10" id="KW-0675">Receptor</keyword>
<dbReference type="GO" id="GO:0005886">
    <property type="term" value="C:plasma membrane"/>
    <property type="evidence" value="ECO:0007669"/>
    <property type="project" value="UniProtKB-SubCell"/>
</dbReference>
<comment type="similarity">
    <text evidence="2">Belongs to the RAMP family.</text>
</comment>
<dbReference type="GO" id="GO:0043235">
    <property type="term" value="C:receptor complex"/>
    <property type="evidence" value="ECO:0007669"/>
    <property type="project" value="TreeGrafter"/>
</dbReference>
<evidence type="ECO:0000313" key="12">
    <source>
        <dbReference type="Ensembl" id="ENSLBEP00000007467.1"/>
    </source>
</evidence>
<keyword evidence="5 11" id="KW-0812">Transmembrane</keyword>
<dbReference type="Ensembl" id="ENSLBET00000007858.1">
    <property type="protein sequence ID" value="ENSLBEP00000007467.1"/>
    <property type="gene ID" value="ENSLBEG00000005779.1"/>
</dbReference>
<evidence type="ECO:0000313" key="13">
    <source>
        <dbReference type="Proteomes" id="UP000261660"/>
    </source>
</evidence>
<reference evidence="12" key="2">
    <citation type="submission" date="2025-09" db="UniProtKB">
        <authorList>
            <consortium name="Ensembl"/>
        </authorList>
    </citation>
    <scope>IDENTIFICATION</scope>
</reference>
<evidence type="ECO:0000256" key="6">
    <source>
        <dbReference type="ARBA" id="ARBA00022729"/>
    </source>
</evidence>
<dbReference type="InParanoid" id="A0A3Q3EN10"/>
<dbReference type="GO" id="GO:0006886">
    <property type="term" value="P:intracellular protein transport"/>
    <property type="evidence" value="ECO:0007669"/>
    <property type="project" value="InterPro"/>
</dbReference>
<dbReference type="STRING" id="56723.ENSLBEP00000007467"/>
<dbReference type="AlphaFoldDB" id="A0A3Q3EN10"/>
<accession>A0A3Q3EN10</accession>
<name>A0A3Q3EN10_9LABR</name>
<keyword evidence="4" id="KW-1003">Cell membrane</keyword>
<dbReference type="GO" id="GO:0008277">
    <property type="term" value="P:regulation of G protein-coupled receptor signaling pathway"/>
    <property type="evidence" value="ECO:0007669"/>
    <property type="project" value="InterPro"/>
</dbReference>
<proteinExistence type="inferred from homology"/>
<evidence type="ECO:0000256" key="4">
    <source>
        <dbReference type="ARBA" id="ARBA00022475"/>
    </source>
</evidence>
<dbReference type="GO" id="GO:0006816">
    <property type="term" value="P:calcium ion transport"/>
    <property type="evidence" value="ECO:0007669"/>
    <property type="project" value="TreeGrafter"/>
</dbReference>
<keyword evidence="7 11" id="KW-1133">Transmembrane helix</keyword>
<evidence type="ECO:0000256" key="3">
    <source>
        <dbReference type="ARBA" id="ARBA00022448"/>
    </source>
</evidence>
<dbReference type="GO" id="GO:0009986">
    <property type="term" value="C:cell surface"/>
    <property type="evidence" value="ECO:0007669"/>
    <property type="project" value="TreeGrafter"/>
</dbReference>
<dbReference type="Gene3D" id="1.10.150.510">
    <property type="entry name" value="Receptor activity modifying family"/>
    <property type="match status" value="1"/>
</dbReference>
<dbReference type="GO" id="GO:0007186">
    <property type="term" value="P:G protein-coupled receptor signaling pathway"/>
    <property type="evidence" value="ECO:0007669"/>
    <property type="project" value="TreeGrafter"/>
</dbReference>
<sequence length="156" mass="17213">MSVSKTVVSLDFNNNPDCYSHCLSSPGIAAKLVVPPCDKHMFDSDVDHCVSDFNRSMETGGFQDGCPWPAAKGIYNKLKLCLDEGAKASSCRGQGFLLDKAFLEVHYKYFWQCGQVQDPPLFTLIMLIAPVIIITLLMPILCVILTTWNTDSSLGM</sequence>
<dbReference type="GO" id="GO:0072659">
    <property type="term" value="P:protein localization to plasma membrane"/>
    <property type="evidence" value="ECO:0007669"/>
    <property type="project" value="TreeGrafter"/>
</dbReference>
<evidence type="ECO:0000256" key="8">
    <source>
        <dbReference type="ARBA" id="ARBA00023136"/>
    </source>
</evidence>
<dbReference type="GO" id="GO:0032870">
    <property type="term" value="P:cellular response to hormone stimulus"/>
    <property type="evidence" value="ECO:0007669"/>
    <property type="project" value="TreeGrafter"/>
</dbReference>
<evidence type="ECO:0008006" key="14">
    <source>
        <dbReference type="Google" id="ProtNLM"/>
    </source>
</evidence>
<evidence type="ECO:0000256" key="7">
    <source>
        <dbReference type="ARBA" id="ARBA00022989"/>
    </source>
</evidence>
<keyword evidence="13" id="KW-1185">Reference proteome</keyword>
<keyword evidence="8 11" id="KW-0472">Membrane</keyword>
<dbReference type="PANTHER" id="PTHR14076:SF7">
    <property type="entry name" value="RECEPTOR ACTIVITY-MODIFYING PROTEIN 1-LIKE"/>
    <property type="match status" value="1"/>
</dbReference>
<keyword evidence="9" id="KW-1015">Disulfide bond</keyword>
<protein>
    <recommendedName>
        <fullName evidence="14">Receptor activity modifying protein 1</fullName>
    </recommendedName>
</protein>
<dbReference type="GO" id="GO:0015026">
    <property type="term" value="F:coreceptor activity"/>
    <property type="evidence" value="ECO:0007669"/>
    <property type="project" value="InterPro"/>
</dbReference>
<dbReference type="InterPro" id="IPR006985">
    <property type="entry name" value="RAMP"/>
</dbReference>
<evidence type="ECO:0000256" key="1">
    <source>
        <dbReference type="ARBA" id="ARBA00004251"/>
    </source>
</evidence>
<evidence type="ECO:0000256" key="5">
    <source>
        <dbReference type="ARBA" id="ARBA00022692"/>
    </source>
</evidence>
<organism evidence="12 13">
    <name type="scientific">Labrus bergylta</name>
    <name type="common">ballan wrasse</name>
    <dbReference type="NCBI Taxonomy" id="56723"/>
    <lineage>
        <taxon>Eukaryota</taxon>
        <taxon>Metazoa</taxon>
        <taxon>Chordata</taxon>
        <taxon>Craniata</taxon>
        <taxon>Vertebrata</taxon>
        <taxon>Euteleostomi</taxon>
        <taxon>Actinopterygii</taxon>
        <taxon>Neopterygii</taxon>
        <taxon>Teleostei</taxon>
        <taxon>Neoteleostei</taxon>
        <taxon>Acanthomorphata</taxon>
        <taxon>Eupercaria</taxon>
        <taxon>Labriformes</taxon>
        <taxon>Labridae</taxon>
        <taxon>Labrus</taxon>
    </lineage>
</organism>
<evidence type="ECO:0000256" key="11">
    <source>
        <dbReference type="SAM" id="Phobius"/>
    </source>
</evidence>
<keyword evidence="3" id="KW-0813">Transport</keyword>
<dbReference type="Pfam" id="PF04901">
    <property type="entry name" value="RAMP"/>
    <property type="match status" value="1"/>
</dbReference>
<reference evidence="12" key="1">
    <citation type="submission" date="2025-08" db="UniProtKB">
        <authorList>
            <consortium name="Ensembl"/>
        </authorList>
    </citation>
    <scope>IDENTIFICATION</scope>
</reference>
<dbReference type="GeneTree" id="ENSGT00710000108330"/>
<keyword evidence="6" id="KW-0732">Signal</keyword>
<evidence type="ECO:0000256" key="10">
    <source>
        <dbReference type="ARBA" id="ARBA00023170"/>
    </source>
</evidence>
<comment type="subcellular location">
    <subcellularLocation>
        <location evidence="1">Cell membrane</location>
        <topology evidence="1">Single-pass type I membrane protein</topology>
    </subcellularLocation>
</comment>
<feature type="transmembrane region" description="Helical" evidence="11">
    <location>
        <begin position="121"/>
        <end position="148"/>
    </location>
</feature>
<dbReference type="GO" id="GO:0031623">
    <property type="term" value="P:receptor internalization"/>
    <property type="evidence" value="ECO:0007669"/>
    <property type="project" value="TreeGrafter"/>
</dbReference>
<evidence type="ECO:0000256" key="2">
    <source>
        <dbReference type="ARBA" id="ARBA00007087"/>
    </source>
</evidence>